<evidence type="ECO:0000256" key="1">
    <source>
        <dbReference type="ARBA" id="ARBA00001974"/>
    </source>
</evidence>
<comment type="similarity">
    <text evidence="2 5">Belongs to the acyl-CoA dehydrogenase family.</text>
</comment>
<evidence type="ECO:0000256" key="4">
    <source>
        <dbReference type="ARBA" id="ARBA00022827"/>
    </source>
</evidence>
<dbReference type="InterPro" id="IPR036250">
    <property type="entry name" value="AcylCo_DH-like_C"/>
</dbReference>
<dbReference type="InterPro" id="IPR006091">
    <property type="entry name" value="Acyl-CoA_Oxase/DH_mid-dom"/>
</dbReference>
<comment type="cofactor">
    <cofactor evidence="1 5">
        <name>FAD</name>
        <dbReference type="ChEBI" id="CHEBI:57692"/>
    </cofactor>
</comment>
<feature type="domain" description="Acyl-CoA dehydrogenase/oxidase C-terminal" evidence="7">
    <location>
        <begin position="230"/>
        <end position="375"/>
    </location>
</feature>
<feature type="domain" description="Acyl-CoA dehydrogenase/oxidase N-terminal" evidence="9">
    <location>
        <begin position="9"/>
        <end position="94"/>
    </location>
</feature>
<dbReference type="InterPro" id="IPR009100">
    <property type="entry name" value="AcylCoA_DH/oxidase_NM_dom_sf"/>
</dbReference>
<dbReference type="Pfam" id="PF02770">
    <property type="entry name" value="Acyl-CoA_dh_M"/>
    <property type="match status" value="1"/>
</dbReference>
<evidence type="ECO:0000313" key="11">
    <source>
        <dbReference type="Proteomes" id="UP001314681"/>
    </source>
</evidence>
<evidence type="ECO:0000256" key="2">
    <source>
        <dbReference type="ARBA" id="ARBA00009347"/>
    </source>
</evidence>
<dbReference type="InterPro" id="IPR013786">
    <property type="entry name" value="AcylCoA_DH/ox_N"/>
</dbReference>
<organism evidence="10 11">
    <name type="scientific">Diplocloster modestus</name>
    <dbReference type="NCBI Taxonomy" id="2850322"/>
    <lineage>
        <taxon>Bacteria</taxon>
        <taxon>Bacillati</taxon>
        <taxon>Bacillota</taxon>
        <taxon>Clostridia</taxon>
        <taxon>Lachnospirales</taxon>
        <taxon>Lachnospiraceae</taxon>
        <taxon>Diplocloster</taxon>
    </lineage>
</organism>
<proteinExistence type="inferred from homology"/>
<dbReference type="Gene3D" id="1.20.140.10">
    <property type="entry name" value="Butyryl-CoA Dehydrogenase, subunit A, domain 3"/>
    <property type="match status" value="1"/>
</dbReference>
<dbReference type="SUPFAM" id="SSF56645">
    <property type="entry name" value="Acyl-CoA dehydrogenase NM domain-like"/>
    <property type="match status" value="1"/>
</dbReference>
<keyword evidence="6" id="KW-0175">Coiled coil</keyword>
<evidence type="ECO:0000256" key="6">
    <source>
        <dbReference type="SAM" id="Coils"/>
    </source>
</evidence>
<dbReference type="InterPro" id="IPR046373">
    <property type="entry name" value="Acyl-CoA_Oxase/DH_mid-dom_sf"/>
</dbReference>
<dbReference type="InterPro" id="IPR037069">
    <property type="entry name" value="AcylCoA_DH/ox_N_sf"/>
</dbReference>
<dbReference type="Gene3D" id="2.40.110.10">
    <property type="entry name" value="Butyryl-CoA Dehydrogenase, subunit A, domain 2"/>
    <property type="match status" value="1"/>
</dbReference>
<dbReference type="InterPro" id="IPR009075">
    <property type="entry name" value="AcylCo_DH/oxidase_C"/>
</dbReference>
<dbReference type="SUPFAM" id="SSF47203">
    <property type="entry name" value="Acyl-CoA dehydrogenase C-terminal domain-like"/>
    <property type="match status" value="1"/>
</dbReference>
<dbReference type="Pfam" id="PF00441">
    <property type="entry name" value="Acyl-CoA_dh_1"/>
    <property type="match status" value="1"/>
</dbReference>
<dbReference type="PROSITE" id="PS00073">
    <property type="entry name" value="ACYL_COA_DH_2"/>
    <property type="match status" value="1"/>
</dbReference>
<evidence type="ECO:0000259" key="7">
    <source>
        <dbReference type="Pfam" id="PF00441"/>
    </source>
</evidence>
<dbReference type="PANTHER" id="PTHR43884:SF12">
    <property type="entry name" value="ISOVALERYL-COA DEHYDROGENASE, MITOCHONDRIAL-RELATED"/>
    <property type="match status" value="1"/>
</dbReference>
<evidence type="ECO:0000259" key="9">
    <source>
        <dbReference type="Pfam" id="PF02771"/>
    </source>
</evidence>
<gene>
    <name evidence="10" type="ORF">KTH90_09190</name>
</gene>
<dbReference type="InterPro" id="IPR006089">
    <property type="entry name" value="Acyl-CoA_DH_CS"/>
</dbReference>
<dbReference type="PANTHER" id="PTHR43884">
    <property type="entry name" value="ACYL-COA DEHYDROGENASE"/>
    <property type="match status" value="1"/>
</dbReference>
<dbReference type="PIRSF" id="PIRSF016578">
    <property type="entry name" value="HsaA"/>
    <property type="match status" value="1"/>
</dbReference>
<reference evidence="10 11" key="1">
    <citation type="submission" date="2021-06" db="EMBL/GenBank/DDBJ databases">
        <title>Description of novel taxa of the family Lachnospiraceae.</title>
        <authorList>
            <person name="Chaplin A.V."/>
            <person name="Sokolova S.R."/>
            <person name="Pikina A.P."/>
            <person name="Korzhanova M."/>
            <person name="Belova V."/>
            <person name="Korostin D."/>
            <person name="Efimov B.A."/>
        </authorList>
    </citation>
    <scope>NUCLEOTIDE SEQUENCE [LARGE SCALE GENOMIC DNA]</scope>
    <source>
        <strain evidence="10 11">ASD4241</strain>
    </source>
</reference>
<feature type="coiled-coil region" evidence="6">
    <location>
        <begin position="1"/>
        <end position="28"/>
    </location>
</feature>
<keyword evidence="5" id="KW-0560">Oxidoreductase</keyword>
<protein>
    <submittedName>
        <fullName evidence="10">Acyl-CoA dehydrogenase family protein</fullName>
    </submittedName>
</protein>
<name>A0ABS6K6P9_9FIRM</name>
<comment type="caution">
    <text evidence="10">The sequence shown here is derived from an EMBL/GenBank/DDBJ whole genome shotgun (WGS) entry which is preliminary data.</text>
</comment>
<keyword evidence="11" id="KW-1185">Reference proteome</keyword>
<sequence>MSSTNILLNEEQRELAELAAQIVKTELAPRVADLDKTGEFPRDVLETLRDAGFYGMSIPEKYGGLELDYTTQMAIYEEIAKVDAGFSFNFALASGEFGIFEEANAPDYLRKYYADRIMAGSICSFCLTEAQAGSDAANILTTAVREGDEYVLNGTKCFITNGALADLFLVFAYTDKSKGTKGISAFLVEKERGVQIGKTEDKMGLKLSVTSEVIFANVRIPASHLIGEEGRGFIYAMKALEKGRVTTMVHALGIAQAAMDTALAYSKVRVTFGKPIIKHQGLAFLLADMQKRIDAARALLYYAAAAIDRGLPLGTLSPSAKIFISETAMSVTTDAVQVMGGYGYMKEYPVEKLMRDAKVFSIFEGTNQINLMVSAGVLERMR</sequence>
<dbReference type="EMBL" id="JAHQCX010000005">
    <property type="protein sequence ID" value="MBU9726188.1"/>
    <property type="molecule type" value="Genomic_DNA"/>
</dbReference>
<dbReference type="Proteomes" id="UP001314681">
    <property type="component" value="Unassembled WGS sequence"/>
</dbReference>
<evidence type="ECO:0000256" key="5">
    <source>
        <dbReference type="RuleBase" id="RU362125"/>
    </source>
</evidence>
<evidence type="ECO:0000313" key="10">
    <source>
        <dbReference type="EMBL" id="MBU9726188.1"/>
    </source>
</evidence>
<dbReference type="RefSeq" id="WP_158351094.1">
    <property type="nucleotide sequence ID" value="NZ_JAHQCX010000005.1"/>
</dbReference>
<accession>A0ABS6K6P9</accession>
<evidence type="ECO:0000259" key="8">
    <source>
        <dbReference type="Pfam" id="PF02770"/>
    </source>
</evidence>
<dbReference type="Gene3D" id="1.10.540.10">
    <property type="entry name" value="Acyl-CoA dehydrogenase/oxidase, N-terminal domain"/>
    <property type="match status" value="1"/>
</dbReference>
<dbReference type="Pfam" id="PF02771">
    <property type="entry name" value="Acyl-CoA_dh_N"/>
    <property type="match status" value="1"/>
</dbReference>
<evidence type="ECO:0000256" key="3">
    <source>
        <dbReference type="ARBA" id="ARBA00022630"/>
    </source>
</evidence>
<keyword evidence="3 5" id="KW-0285">Flavoprotein</keyword>
<keyword evidence="4 5" id="KW-0274">FAD</keyword>
<feature type="domain" description="Acyl-CoA oxidase/dehydrogenase middle" evidence="8">
    <location>
        <begin position="124"/>
        <end position="218"/>
    </location>
</feature>